<organism evidence="2 3">
    <name type="scientific">Discina gigas</name>
    <dbReference type="NCBI Taxonomy" id="1032678"/>
    <lineage>
        <taxon>Eukaryota</taxon>
        <taxon>Fungi</taxon>
        <taxon>Dikarya</taxon>
        <taxon>Ascomycota</taxon>
        <taxon>Pezizomycotina</taxon>
        <taxon>Pezizomycetes</taxon>
        <taxon>Pezizales</taxon>
        <taxon>Discinaceae</taxon>
        <taxon>Discina</taxon>
    </lineage>
</organism>
<sequence>MGMSKTTVSFFLPIFFATIVICAIVLCTCAYCYKPSYFLGIRGTAESDYDDDPEKAPRGRVVVVSTETAADHPSDHSDYDPEAEEIEILDALPEDEHHGEHIDIIDAHHPH</sequence>
<accession>A0ABR3GBN8</accession>
<proteinExistence type="predicted"/>
<evidence type="ECO:0000256" key="1">
    <source>
        <dbReference type="SAM" id="Phobius"/>
    </source>
</evidence>
<keyword evidence="1" id="KW-0812">Transmembrane</keyword>
<protein>
    <submittedName>
        <fullName evidence="2">Uncharacterized protein</fullName>
    </submittedName>
</protein>
<keyword evidence="1" id="KW-0472">Membrane</keyword>
<dbReference type="Proteomes" id="UP001447188">
    <property type="component" value="Unassembled WGS sequence"/>
</dbReference>
<reference evidence="2 3" key="1">
    <citation type="submission" date="2024-02" db="EMBL/GenBank/DDBJ databases">
        <title>Discinaceae phylogenomics.</title>
        <authorList>
            <person name="Dirks A.C."/>
            <person name="James T.Y."/>
        </authorList>
    </citation>
    <scope>NUCLEOTIDE SEQUENCE [LARGE SCALE GENOMIC DNA]</scope>
    <source>
        <strain evidence="2 3">ACD0624</strain>
    </source>
</reference>
<keyword evidence="1" id="KW-1133">Transmembrane helix</keyword>
<evidence type="ECO:0000313" key="3">
    <source>
        <dbReference type="Proteomes" id="UP001447188"/>
    </source>
</evidence>
<comment type="caution">
    <text evidence="2">The sequence shown here is derived from an EMBL/GenBank/DDBJ whole genome shotgun (WGS) entry which is preliminary data.</text>
</comment>
<keyword evidence="3" id="KW-1185">Reference proteome</keyword>
<name>A0ABR3GBN8_9PEZI</name>
<evidence type="ECO:0000313" key="2">
    <source>
        <dbReference type="EMBL" id="KAL0633233.1"/>
    </source>
</evidence>
<gene>
    <name evidence="2" type="ORF">Q9L58_007843</name>
</gene>
<feature type="transmembrane region" description="Helical" evidence="1">
    <location>
        <begin position="12"/>
        <end position="33"/>
    </location>
</feature>
<dbReference type="EMBL" id="JBBBZM010000132">
    <property type="protein sequence ID" value="KAL0633233.1"/>
    <property type="molecule type" value="Genomic_DNA"/>
</dbReference>